<dbReference type="SUPFAM" id="SSF54991">
    <property type="entry name" value="Anticodon-binding domain of PheRS"/>
    <property type="match status" value="1"/>
</dbReference>
<dbReference type="Gene3D" id="3.30.930.10">
    <property type="entry name" value="Bira Bifunctional Protein, Domain 2"/>
    <property type="match status" value="1"/>
</dbReference>
<dbReference type="Gene3D" id="3.30.70.380">
    <property type="entry name" value="Ferrodoxin-fold anticodon-binding domain"/>
    <property type="match status" value="1"/>
</dbReference>
<evidence type="ECO:0000313" key="8">
    <source>
        <dbReference type="EMBL" id="AXB43131.1"/>
    </source>
</evidence>
<dbReference type="InterPro" id="IPR045864">
    <property type="entry name" value="aa-tRNA-synth_II/BPL/LPL"/>
</dbReference>
<evidence type="ECO:0000256" key="3">
    <source>
        <dbReference type="ARBA" id="ARBA00022741"/>
    </source>
</evidence>
<dbReference type="InterPro" id="IPR036690">
    <property type="entry name" value="Fdx_antiC-bd_sf"/>
</dbReference>
<keyword evidence="6" id="KW-0030">Aminoacyl-tRNA synthetase</keyword>
<sequence>MSTLEDLLSVRDLTDPAEGPHALQLVVDRAVGALRELWPCEVRVRRGERVVTVADNYDNLGYDRAAVTRDARYTRYAGPDRVLRSHSSALIPAALRELAADPVDDVLLVCPGIVYRRDSIDRLHTGMPHQLDLWRVTRAEIGEAELAAMTAAIVSAVLPGSIESKTPRKHPYTRSGCQLDVNGVEIGECGLIHPAVTARAGLGPEWRGLALGLGLDRILMLAKGIPDIRLLRSREPAVQAQLTDLRPYRPVSTRPATSRDVSIVVDSDDVAEDLGDRVREALGADADCVETVEIRHATPYEELPEVARERLGARPGQQNLLVRIVLRHLDRTLSSAEANELRDRIYAALHQGG</sequence>
<dbReference type="SUPFAM" id="SSF55681">
    <property type="entry name" value="Class II aaRS and biotin synthetases"/>
    <property type="match status" value="1"/>
</dbReference>
<reference evidence="8 9" key="1">
    <citation type="submission" date="2016-04" db="EMBL/GenBank/DDBJ databases">
        <title>Complete genome sequence and analysis of deep-sea sediment isolate, Amycolatopsis sp. WP1.</title>
        <authorList>
            <person name="Wang H."/>
            <person name="Chen S."/>
            <person name="Wu Q."/>
        </authorList>
    </citation>
    <scope>NUCLEOTIDE SEQUENCE [LARGE SCALE GENOMIC DNA]</scope>
    <source>
        <strain evidence="8 9">WP1</strain>
    </source>
</reference>
<dbReference type="GO" id="GO:0043039">
    <property type="term" value="P:tRNA aminoacylation"/>
    <property type="evidence" value="ECO:0007669"/>
    <property type="project" value="InterPro"/>
</dbReference>
<evidence type="ECO:0000256" key="5">
    <source>
        <dbReference type="ARBA" id="ARBA00022917"/>
    </source>
</evidence>
<dbReference type="AlphaFoldDB" id="A0A344L507"/>
<keyword evidence="5" id="KW-0648">Protein biosynthesis</keyword>
<keyword evidence="3" id="KW-0547">Nucleotide-binding</keyword>
<proteinExistence type="inferred from homology"/>
<keyword evidence="9" id="KW-1185">Reference proteome</keyword>
<organism evidence="8 9">
    <name type="scientific">Amycolatopsis albispora</name>
    <dbReference type="NCBI Taxonomy" id="1804986"/>
    <lineage>
        <taxon>Bacteria</taxon>
        <taxon>Bacillati</taxon>
        <taxon>Actinomycetota</taxon>
        <taxon>Actinomycetes</taxon>
        <taxon>Pseudonocardiales</taxon>
        <taxon>Pseudonocardiaceae</taxon>
        <taxon>Amycolatopsis</taxon>
    </lineage>
</organism>
<dbReference type="Pfam" id="PF01409">
    <property type="entry name" value="tRNA-synt_2d"/>
    <property type="match status" value="1"/>
</dbReference>
<dbReference type="KEGG" id="aab:A4R43_11695"/>
<dbReference type="RefSeq" id="WP_113692375.1">
    <property type="nucleotide sequence ID" value="NZ_CP015163.1"/>
</dbReference>
<gene>
    <name evidence="8" type="ORF">A4R43_11695</name>
</gene>
<evidence type="ECO:0000259" key="7">
    <source>
        <dbReference type="PROSITE" id="PS51447"/>
    </source>
</evidence>
<dbReference type="OrthoDB" id="489670at2"/>
<evidence type="ECO:0000313" key="9">
    <source>
        <dbReference type="Proteomes" id="UP000250434"/>
    </source>
</evidence>
<accession>A0A344L507</accession>
<evidence type="ECO:0000256" key="1">
    <source>
        <dbReference type="ARBA" id="ARBA00008226"/>
    </source>
</evidence>
<dbReference type="InterPro" id="IPR005121">
    <property type="entry name" value="Fdx_antiC-bd"/>
</dbReference>
<name>A0A344L507_9PSEU</name>
<dbReference type="PROSITE" id="PS51447">
    <property type="entry name" value="FDX_ACB"/>
    <property type="match status" value="1"/>
</dbReference>
<dbReference type="GO" id="GO:0005524">
    <property type="term" value="F:ATP binding"/>
    <property type="evidence" value="ECO:0007669"/>
    <property type="project" value="UniProtKB-KW"/>
</dbReference>
<dbReference type="EMBL" id="CP015163">
    <property type="protein sequence ID" value="AXB43131.1"/>
    <property type="molecule type" value="Genomic_DNA"/>
</dbReference>
<dbReference type="SMART" id="SM00896">
    <property type="entry name" value="FDX-ACB"/>
    <property type="match status" value="1"/>
</dbReference>
<protein>
    <recommendedName>
        <fullName evidence="7">FDX-ACB domain-containing protein</fullName>
    </recommendedName>
</protein>
<evidence type="ECO:0000256" key="2">
    <source>
        <dbReference type="ARBA" id="ARBA00022598"/>
    </source>
</evidence>
<dbReference type="GO" id="GO:0000049">
    <property type="term" value="F:tRNA binding"/>
    <property type="evidence" value="ECO:0007669"/>
    <property type="project" value="InterPro"/>
</dbReference>
<dbReference type="GO" id="GO:0006412">
    <property type="term" value="P:translation"/>
    <property type="evidence" value="ECO:0007669"/>
    <property type="project" value="UniProtKB-KW"/>
</dbReference>
<dbReference type="InterPro" id="IPR002319">
    <property type="entry name" value="Phenylalanyl-tRNA_Synthase"/>
</dbReference>
<keyword evidence="2" id="KW-0436">Ligase</keyword>
<feature type="domain" description="FDX-ACB" evidence="7">
    <location>
        <begin position="252"/>
        <end position="353"/>
    </location>
</feature>
<dbReference type="GO" id="GO:0004812">
    <property type="term" value="F:aminoacyl-tRNA ligase activity"/>
    <property type="evidence" value="ECO:0007669"/>
    <property type="project" value="UniProtKB-KW"/>
</dbReference>
<keyword evidence="4" id="KW-0067">ATP-binding</keyword>
<evidence type="ECO:0000256" key="4">
    <source>
        <dbReference type="ARBA" id="ARBA00022840"/>
    </source>
</evidence>
<comment type="similarity">
    <text evidence="1">Belongs to the class-II aminoacyl-tRNA synthetase family.</text>
</comment>
<dbReference type="Proteomes" id="UP000250434">
    <property type="component" value="Chromosome"/>
</dbReference>
<evidence type="ECO:0000256" key="6">
    <source>
        <dbReference type="ARBA" id="ARBA00023146"/>
    </source>
</evidence>